<gene>
    <name evidence="3" type="ORF">MONBRDRAFT_11901</name>
</gene>
<dbReference type="KEGG" id="mbr:MONBRDRAFT_11901"/>
<dbReference type="InterPro" id="IPR057191">
    <property type="entry name" value="DUF7869"/>
</dbReference>
<dbReference type="AlphaFoldDB" id="A9VAM1"/>
<dbReference type="InParanoid" id="A9VAM1"/>
<dbReference type="EMBL" id="CH991574">
    <property type="protein sequence ID" value="EDQ85346.1"/>
    <property type="molecule type" value="Genomic_DNA"/>
</dbReference>
<evidence type="ECO:0000313" key="3">
    <source>
        <dbReference type="EMBL" id="EDQ85346.1"/>
    </source>
</evidence>
<dbReference type="Proteomes" id="UP000001357">
    <property type="component" value="Unassembled WGS sequence"/>
</dbReference>
<proteinExistence type="predicted"/>
<dbReference type="Pfam" id="PF25273">
    <property type="entry name" value="DUF7869"/>
    <property type="match status" value="1"/>
</dbReference>
<protein>
    <recommendedName>
        <fullName evidence="2">DUF7869 domain-containing protein</fullName>
    </recommendedName>
</protein>
<evidence type="ECO:0000259" key="2">
    <source>
        <dbReference type="Pfam" id="PF25273"/>
    </source>
</evidence>
<evidence type="ECO:0000313" key="4">
    <source>
        <dbReference type="Proteomes" id="UP000001357"/>
    </source>
</evidence>
<name>A9VAM1_MONBE</name>
<sequence length="624" mass="68918">MFAEIEAELAAIPEDDPDSGVGIHQDELVGEDSQVCEGARHAELSVEELRSRTLAWATKPGCLCSCGDRERPCFNVDDPVDVKWAMGFRRLSEQDRTAAVRAMLWALSSPSGINNDLSRRSGPAKKRKGDLPVADTSQSDRAGRTTTVYAIRGRRVCLGGFTAFTQAGPGHQRLHTQIALAFLARYAEEHAAYCPSGAGRERDQPIQILPTSTTKLQVYQAYEAKYSVLAATLSAKIQASTPDAVQPSDAPLSRAAFLRVWQAHLPTLRIRKSGSDFCDECGRLKALLSQSPSIAETLAAHRARALVERTIYQQTRRQAEASGAPILHLTFDFAEKVLLPRVLDQPGKMYFASGLKVDLFGVAISNTKQQFNYVLVEGHWPMGKDANRVCSMLHDALADPRLASLPQARYLELHADNCAGQNKNRFVMQYLAWRIMVGLSETINLHFMVLGHTKNHCDAYFGLIKRKLRRRDVWTPRDMMDVVSASCPASICKPGNRVEWIDWKAILGQYFLDKGIPDISLMSHFEFSASWPGQVAIRCTPDSAEQRIHLLRPGVTMDQVAARAVEDLAGMKLAIPSLSSLRATSKLNRHEYLTAVVSQFPGQLGQQTPDFFGNGDPETTAPSS</sequence>
<dbReference type="GeneID" id="5895076"/>
<reference evidence="3 4" key="1">
    <citation type="journal article" date="2008" name="Nature">
        <title>The genome of the choanoflagellate Monosiga brevicollis and the origin of metazoans.</title>
        <authorList>
            <consortium name="JGI Sequencing"/>
            <person name="King N."/>
            <person name="Westbrook M.J."/>
            <person name="Young S.L."/>
            <person name="Kuo A."/>
            <person name="Abedin M."/>
            <person name="Chapman J."/>
            <person name="Fairclough S."/>
            <person name="Hellsten U."/>
            <person name="Isogai Y."/>
            <person name="Letunic I."/>
            <person name="Marr M."/>
            <person name="Pincus D."/>
            <person name="Putnam N."/>
            <person name="Rokas A."/>
            <person name="Wright K.J."/>
            <person name="Zuzow R."/>
            <person name="Dirks W."/>
            <person name="Good M."/>
            <person name="Goodstein D."/>
            <person name="Lemons D."/>
            <person name="Li W."/>
            <person name="Lyons J.B."/>
            <person name="Morris A."/>
            <person name="Nichols S."/>
            <person name="Richter D.J."/>
            <person name="Salamov A."/>
            <person name="Bork P."/>
            <person name="Lim W.A."/>
            <person name="Manning G."/>
            <person name="Miller W.T."/>
            <person name="McGinnis W."/>
            <person name="Shapiro H."/>
            <person name="Tjian R."/>
            <person name="Grigoriev I.V."/>
            <person name="Rokhsar D."/>
        </authorList>
    </citation>
    <scope>NUCLEOTIDE SEQUENCE [LARGE SCALE GENOMIC DNA]</scope>
    <source>
        <strain evidence="4">MX1 / ATCC 50154</strain>
    </source>
</reference>
<dbReference type="STRING" id="81824.A9VAM1"/>
<organism evidence="3 4">
    <name type="scientific">Monosiga brevicollis</name>
    <name type="common">Choanoflagellate</name>
    <dbReference type="NCBI Taxonomy" id="81824"/>
    <lineage>
        <taxon>Eukaryota</taxon>
        <taxon>Choanoflagellata</taxon>
        <taxon>Craspedida</taxon>
        <taxon>Salpingoecidae</taxon>
        <taxon>Monosiga</taxon>
    </lineage>
</organism>
<dbReference type="eggNOG" id="ENOG502RZH9">
    <property type="taxonomic scope" value="Eukaryota"/>
</dbReference>
<feature type="region of interest" description="Disordered" evidence="1">
    <location>
        <begin position="115"/>
        <end position="140"/>
    </location>
</feature>
<evidence type="ECO:0000256" key="1">
    <source>
        <dbReference type="SAM" id="MobiDB-lite"/>
    </source>
</evidence>
<keyword evidence="4" id="KW-1185">Reference proteome</keyword>
<dbReference type="PANTHER" id="PTHR34415">
    <property type="entry name" value="INTEGRASE CATALYTIC DOMAIN-CONTAINING PROTEIN"/>
    <property type="match status" value="1"/>
</dbReference>
<dbReference type="PANTHER" id="PTHR34415:SF1">
    <property type="entry name" value="INTEGRASE CATALYTIC DOMAIN-CONTAINING PROTEIN"/>
    <property type="match status" value="1"/>
</dbReference>
<feature type="domain" description="DUF7869" evidence="2">
    <location>
        <begin position="353"/>
        <end position="537"/>
    </location>
</feature>
<dbReference type="RefSeq" id="XP_001749757.1">
    <property type="nucleotide sequence ID" value="XM_001749705.1"/>
</dbReference>
<accession>A9VAM1</accession>
<feature type="region of interest" description="Disordered" evidence="1">
    <location>
        <begin position="604"/>
        <end position="624"/>
    </location>
</feature>